<dbReference type="InterPro" id="IPR014955">
    <property type="entry name" value="DUF1826"/>
</dbReference>
<accession>A0A7S9LVM1</accession>
<dbReference type="KEGG" id="poz:I0K15_09800"/>
<evidence type="ECO:0000313" key="1">
    <source>
        <dbReference type="EMBL" id="QPH55993.1"/>
    </source>
</evidence>
<sequence length="211" mass="23218">MTLVREVVEDAAIGVGVADTAEGLSALHQPGCAAVIWRRQTPPHVQHWLDTLKPQQLPRGRMILHAEDVRDAVVKTCDLAGLPEGAERNWLIDDAVDLADMFTGLVKARHLRLRFDVVTTNACERFHIDAVTSRLVCTYRGTGTQYGISPDGAEPRRVFTTQTGAPIVLRGTLWPEHPRSGLLHRSPPIEGTGETRLVLVLDPISDPEEES</sequence>
<gene>
    <name evidence="1" type="ORF">I0K15_09800</name>
</gene>
<dbReference type="Proteomes" id="UP000594800">
    <property type="component" value="Chromosome"/>
</dbReference>
<dbReference type="EMBL" id="CP064942">
    <property type="protein sequence ID" value="QPH55993.1"/>
    <property type="molecule type" value="Genomic_DNA"/>
</dbReference>
<organism evidence="1 2">
    <name type="scientific">Pontivivens ytuae</name>
    <dbReference type="NCBI Taxonomy" id="2789856"/>
    <lineage>
        <taxon>Bacteria</taxon>
        <taxon>Pseudomonadati</taxon>
        <taxon>Pseudomonadota</taxon>
        <taxon>Alphaproteobacteria</taxon>
        <taxon>Rhodobacterales</taxon>
        <taxon>Paracoccaceae</taxon>
        <taxon>Pontivivens</taxon>
    </lineage>
</organism>
<dbReference type="AlphaFoldDB" id="A0A7S9LVM1"/>
<reference evidence="1 2" key="1">
    <citation type="submission" date="2020-11" db="EMBL/GenBank/DDBJ databases">
        <title>Description of Pontivivens ytuae sp. nov. isolated from deep sea sediment of Mariana Trench.</title>
        <authorList>
            <person name="Wang Z."/>
            <person name="Sun Q.-L."/>
            <person name="Xu X.-D."/>
            <person name="Tang Y.-Z."/>
            <person name="Zhang J."/>
        </authorList>
    </citation>
    <scope>NUCLEOTIDE SEQUENCE [LARGE SCALE GENOMIC DNA]</scope>
    <source>
        <strain evidence="1 2">MT2928</strain>
    </source>
</reference>
<dbReference type="Pfam" id="PF08856">
    <property type="entry name" value="DUF1826"/>
    <property type="match status" value="1"/>
</dbReference>
<keyword evidence="2" id="KW-1185">Reference proteome</keyword>
<name>A0A7S9LVM1_9RHOB</name>
<proteinExistence type="predicted"/>
<evidence type="ECO:0000313" key="2">
    <source>
        <dbReference type="Proteomes" id="UP000594800"/>
    </source>
</evidence>
<dbReference type="RefSeq" id="WP_196105253.1">
    <property type="nucleotide sequence ID" value="NZ_CP064942.1"/>
</dbReference>
<protein>
    <submittedName>
        <fullName evidence="1">DUF1826 domain-containing protein</fullName>
    </submittedName>
</protein>